<protein>
    <submittedName>
        <fullName evidence="3">Putative iron-regulated protein</fullName>
    </submittedName>
</protein>
<evidence type="ECO:0000259" key="2">
    <source>
        <dbReference type="Pfam" id="PF04187"/>
    </source>
</evidence>
<dbReference type="InterPro" id="IPR007314">
    <property type="entry name" value="Cofac_haem-bd_dom"/>
</dbReference>
<organism evidence="3 4">
    <name type="scientific">Thalassobacter stenotrophicus</name>
    <dbReference type="NCBI Taxonomy" id="266809"/>
    <lineage>
        <taxon>Bacteria</taxon>
        <taxon>Pseudomonadati</taxon>
        <taxon>Pseudomonadota</taxon>
        <taxon>Alphaproteobacteria</taxon>
        <taxon>Rhodobacterales</taxon>
        <taxon>Roseobacteraceae</taxon>
        <taxon>Thalassobacter</taxon>
    </lineage>
</organism>
<evidence type="ECO:0000313" key="3">
    <source>
        <dbReference type="EMBL" id="CUH61692.1"/>
    </source>
</evidence>
<dbReference type="Proteomes" id="UP000051298">
    <property type="component" value="Unassembled WGS sequence"/>
</dbReference>
<proteinExistence type="predicted"/>
<evidence type="ECO:0000313" key="4">
    <source>
        <dbReference type="Proteomes" id="UP000051298"/>
    </source>
</evidence>
<dbReference type="Pfam" id="PF04187">
    <property type="entry name" value="Cofac_haem_bdg"/>
    <property type="match status" value="1"/>
</dbReference>
<dbReference type="eggNOG" id="COG3016">
    <property type="taxonomic scope" value="Bacteria"/>
</dbReference>
<sequence>MIYSNLLLAGVALACAGATLSTSAGAQGDWIARLTDADVALLGEIHDNPEHHMRQAEAITSLAPTAVVFEMLTPEQAEMLSAGLPDRAEDVAELLEWNASGWPDYTMYHPVFVAANDAAIYGAALPRDQVRAAVSGDITVIFGDGADALGLHQLLEPSEQKAREAMQMSAHCDALPADMLPGMVAAQRLRDAHFSRVTLQALDETGGPVVVITGNGHARKDWGMPVYLAAAAPEVTVRTLGQFEDAPAADAPFDVTLVSSAAERPDPCLAFR</sequence>
<dbReference type="EMBL" id="CYRX01000033">
    <property type="protein sequence ID" value="CUH61692.1"/>
    <property type="molecule type" value="Genomic_DNA"/>
</dbReference>
<accession>A0A0P1F249</accession>
<dbReference type="Gene3D" id="3.40.50.11550">
    <property type="match status" value="1"/>
</dbReference>
<name>A0A0P1F249_9RHOB</name>
<dbReference type="STRING" id="266809.PM03_00425"/>
<reference evidence="3 4" key="1">
    <citation type="submission" date="2015-09" db="EMBL/GenBank/DDBJ databases">
        <authorList>
            <consortium name="Swine Surveillance"/>
        </authorList>
    </citation>
    <scope>NUCLEOTIDE SEQUENCE [LARGE SCALE GENOMIC DNA]</scope>
    <source>
        <strain evidence="3 4">CECT 5294</strain>
    </source>
</reference>
<dbReference type="AlphaFoldDB" id="A0A0P1F249"/>
<evidence type="ECO:0000256" key="1">
    <source>
        <dbReference type="SAM" id="SignalP"/>
    </source>
</evidence>
<dbReference type="CDD" id="cd14727">
    <property type="entry name" value="ChanN-like"/>
    <property type="match status" value="1"/>
</dbReference>
<feature type="domain" description="Haem-binding uptake Tiki superfamily ChaN" evidence="2">
    <location>
        <begin position="31"/>
        <end position="228"/>
    </location>
</feature>
<feature type="chain" id="PRO_5006062190" evidence="1">
    <location>
        <begin position="27"/>
        <end position="272"/>
    </location>
</feature>
<gene>
    <name evidence="3" type="ORF">THS5294_03004</name>
</gene>
<keyword evidence="1" id="KW-0732">Signal</keyword>
<dbReference type="SUPFAM" id="SSF159501">
    <property type="entry name" value="EreA/ChaN-like"/>
    <property type="match status" value="1"/>
</dbReference>
<feature type="signal peptide" evidence="1">
    <location>
        <begin position="1"/>
        <end position="26"/>
    </location>
</feature>